<dbReference type="PANTHER" id="PTHR10443">
    <property type="entry name" value="MICROSOMAL DIPEPTIDASE"/>
    <property type="match status" value="1"/>
</dbReference>
<sequence>MQRTPRIDNLQYANWSEKIFRQMREGGVDAVHVTIAYHENFRETVLNFEQWNRWFEQYPDLIMKGQWASDVQVAQDTGRTAIFFGFQNPSPIEDDIGLVEIVHSLGARFMQLTYNNQSLLATGCYEDEDSGITRMGKQVIKEMNRVGLVIDMSHSGDRSTIEAADISERPIAITHANPYEWCPALRNKKDDVIRAVTQNGGMLGFSVYPHHLKDKSDCTLESFCEMIARTAEKFGPDRLGIGTDLCQDHPDSVVEWMRVGRWSKQIDYGEGSAAAPGFPPMPYWFEDNRDFDNIENGLKAAGFSPEEAAGIMGGNWHRFYAENFGPK</sequence>
<evidence type="ECO:0000313" key="1">
    <source>
        <dbReference type="EMBL" id="SPH22923.1"/>
    </source>
</evidence>
<dbReference type="Proteomes" id="UP000244880">
    <property type="component" value="Unassembled WGS sequence"/>
</dbReference>
<dbReference type="SUPFAM" id="SSF51556">
    <property type="entry name" value="Metallo-dependent hydrolases"/>
    <property type="match status" value="1"/>
</dbReference>
<dbReference type="EMBL" id="OMOR01000001">
    <property type="protein sequence ID" value="SPH22923.1"/>
    <property type="molecule type" value="Genomic_DNA"/>
</dbReference>
<name>A0A2R8BIL2_9RHOB</name>
<organism evidence="1 2">
    <name type="scientific">Ascidiaceihabitans donghaensis</name>
    <dbReference type="NCBI Taxonomy" id="1510460"/>
    <lineage>
        <taxon>Bacteria</taxon>
        <taxon>Pseudomonadati</taxon>
        <taxon>Pseudomonadota</taxon>
        <taxon>Alphaproteobacteria</taxon>
        <taxon>Rhodobacterales</taxon>
        <taxon>Paracoccaceae</taxon>
        <taxon>Ascidiaceihabitans</taxon>
    </lineage>
</organism>
<proteinExistence type="predicted"/>
<dbReference type="AlphaFoldDB" id="A0A2R8BIL2"/>
<protein>
    <recommendedName>
        <fullName evidence="3">Membrane dipeptidase</fullName>
    </recommendedName>
</protein>
<evidence type="ECO:0008006" key="3">
    <source>
        <dbReference type="Google" id="ProtNLM"/>
    </source>
</evidence>
<dbReference type="Gene3D" id="3.20.20.140">
    <property type="entry name" value="Metal-dependent hydrolases"/>
    <property type="match status" value="1"/>
</dbReference>
<dbReference type="RefSeq" id="WP_108829812.1">
    <property type="nucleotide sequence ID" value="NZ_OMOR01000001.1"/>
</dbReference>
<dbReference type="GO" id="GO:0006508">
    <property type="term" value="P:proteolysis"/>
    <property type="evidence" value="ECO:0007669"/>
    <property type="project" value="InterPro"/>
</dbReference>
<dbReference type="GO" id="GO:0070573">
    <property type="term" value="F:metallodipeptidase activity"/>
    <property type="evidence" value="ECO:0007669"/>
    <property type="project" value="InterPro"/>
</dbReference>
<dbReference type="Pfam" id="PF01244">
    <property type="entry name" value="Peptidase_M19"/>
    <property type="match status" value="1"/>
</dbReference>
<gene>
    <name evidence="1" type="ORF">ASD8599_03670</name>
</gene>
<reference evidence="1 2" key="1">
    <citation type="submission" date="2018-03" db="EMBL/GenBank/DDBJ databases">
        <authorList>
            <person name="Keele B.F."/>
        </authorList>
    </citation>
    <scope>NUCLEOTIDE SEQUENCE [LARGE SCALE GENOMIC DNA]</scope>
    <source>
        <strain evidence="1 2">CECT 8599</strain>
    </source>
</reference>
<dbReference type="OrthoDB" id="9804920at2"/>
<dbReference type="InterPro" id="IPR008257">
    <property type="entry name" value="Pept_M19"/>
</dbReference>
<dbReference type="InterPro" id="IPR032466">
    <property type="entry name" value="Metal_Hydrolase"/>
</dbReference>
<dbReference type="PANTHER" id="PTHR10443:SF12">
    <property type="entry name" value="DIPEPTIDASE"/>
    <property type="match status" value="1"/>
</dbReference>
<evidence type="ECO:0000313" key="2">
    <source>
        <dbReference type="Proteomes" id="UP000244880"/>
    </source>
</evidence>
<keyword evidence="2" id="KW-1185">Reference proteome</keyword>
<accession>A0A2R8BIL2</accession>
<dbReference type="PROSITE" id="PS51365">
    <property type="entry name" value="RENAL_DIPEPTIDASE_2"/>
    <property type="match status" value="1"/>
</dbReference>